<name>A0ABS2UIR0_9ACTN</name>
<dbReference type="RefSeq" id="WP_205371848.1">
    <property type="nucleotide sequence ID" value="NZ_JAFEJA010000001.1"/>
</dbReference>
<gene>
    <name evidence="2" type="ORF">JE024_01705</name>
</gene>
<feature type="compositionally biased region" description="Pro residues" evidence="1">
    <location>
        <begin position="1"/>
        <end position="16"/>
    </location>
</feature>
<proteinExistence type="predicted"/>
<evidence type="ECO:0000313" key="2">
    <source>
        <dbReference type="EMBL" id="MBM9617467.1"/>
    </source>
</evidence>
<protein>
    <submittedName>
        <fullName evidence="2">Uncharacterized protein</fullName>
    </submittedName>
</protein>
<comment type="caution">
    <text evidence="2">The sequence shown here is derived from an EMBL/GenBank/DDBJ whole genome shotgun (WGS) entry which is preliminary data.</text>
</comment>
<sequence length="103" mass="10714">MTPTPPPEGPPGPLTPAPDGEAGPSVTPCGAPIYDALVRSWRDERRSVPGQGRGAPARIGGPAARRAAPERTPCRDTGGTGRARRPSYEIRPFGVDLSRFSAG</sequence>
<accession>A0ABS2UIR0</accession>
<organism evidence="2 3">
    <name type="scientific">Streptomyces zhihengii</name>
    <dbReference type="NCBI Taxonomy" id="1818004"/>
    <lineage>
        <taxon>Bacteria</taxon>
        <taxon>Bacillati</taxon>
        <taxon>Actinomycetota</taxon>
        <taxon>Actinomycetes</taxon>
        <taxon>Kitasatosporales</taxon>
        <taxon>Streptomycetaceae</taxon>
        <taxon>Streptomyces</taxon>
    </lineage>
</organism>
<feature type="region of interest" description="Disordered" evidence="1">
    <location>
        <begin position="1"/>
        <end position="28"/>
    </location>
</feature>
<keyword evidence="3" id="KW-1185">Reference proteome</keyword>
<evidence type="ECO:0000256" key="1">
    <source>
        <dbReference type="SAM" id="MobiDB-lite"/>
    </source>
</evidence>
<dbReference type="Proteomes" id="UP000664109">
    <property type="component" value="Unassembled WGS sequence"/>
</dbReference>
<reference evidence="2 3" key="1">
    <citation type="journal article" date="2016" name="Arch. Microbiol.">
        <title>Streptomyces zhihengii sp. nov., isolated from rhizospheric soil of Psammosilene tunicoides.</title>
        <authorList>
            <person name="Huang M.J."/>
            <person name="Fei J.J."/>
            <person name="Salam N."/>
            <person name="Kim C.J."/>
            <person name="Hozzein W.N."/>
            <person name="Xiao M."/>
            <person name="Huang H.Q."/>
            <person name="Li W.J."/>
        </authorList>
    </citation>
    <scope>NUCLEOTIDE SEQUENCE [LARGE SCALE GENOMIC DNA]</scope>
    <source>
        <strain evidence="2 3">YIM T102</strain>
    </source>
</reference>
<dbReference type="EMBL" id="JAFEJA010000001">
    <property type="protein sequence ID" value="MBM9617467.1"/>
    <property type="molecule type" value="Genomic_DNA"/>
</dbReference>
<feature type="region of interest" description="Disordered" evidence="1">
    <location>
        <begin position="44"/>
        <end position="88"/>
    </location>
</feature>
<evidence type="ECO:0000313" key="3">
    <source>
        <dbReference type="Proteomes" id="UP000664109"/>
    </source>
</evidence>
<feature type="compositionally biased region" description="Low complexity" evidence="1">
    <location>
        <begin position="54"/>
        <end position="66"/>
    </location>
</feature>